<evidence type="ECO:0000256" key="6">
    <source>
        <dbReference type="SAM" id="MobiDB-lite"/>
    </source>
</evidence>
<name>A0A232FDR6_9HYME</name>
<dbReference type="InterPro" id="IPR051940">
    <property type="entry name" value="Chitin_bind-dev_reg"/>
</dbReference>
<dbReference type="Pfam" id="PF01607">
    <property type="entry name" value="CBM_14"/>
    <property type="match status" value="1"/>
</dbReference>
<keyword evidence="2 7" id="KW-0732">Signal</keyword>
<evidence type="ECO:0000313" key="10">
    <source>
        <dbReference type="Proteomes" id="UP000215335"/>
    </source>
</evidence>
<keyword evidence="4" id="KW-1015">Disulfide bond</keyword>
<dbReference type="EMBL" id="NNAY01000374">
    <property type="protein sequence ID" value="OXU28815.1"/>
    <property type="molecule type" value="Genomic_DNA"/>
</dbReference>
<evidence type="ECO:0000313" key="9">
    <source>
        <dbReference type="EMBL" id="OXU28815.1"/>
    </source>
</evidence>
<dbReference type="SMART" id="SM00494">
    <property type="entry name" value="ChtBD2"/>
    <property type="match status" value="1"/>
</dbReference>
<feature type="domain" description="Chitin-binding type-2" evidence="8">
    <location>
        <begin position="61"/>
        <end position="120"/>
    </location>
</feature>
<gene>
    <name evidence="9" type="ORF">TSAR_005986</name>
</gene>
<dbReference type="Proteomes" id="UP000215335">
    <property type="component" value="Unassembled WGS sequence"/>
</dbReference>
<dbReference type="InterPro" id="IPR036508">
    <property type="entry name" value="Chitin-bd_dom_sf"/>
</dbReference>
<feature type="chain" id="PRO_5013348273" description="Chitin-binding type-2 domain-containing protein" evidence="7">
    <location>
        <begin position="20"/>
        <end position="142"/>
    </location>
</feature>
<dbReference type="Gene3D" id="2.170.140.10">
    <property type="entry name" value="Chitin binding domain"/>
    <property type="match status" value="1"/>
</dbReference>
<dbReference type="GO" id="GO:0005576">
    <property type="term" value="C:extracellular region"/>
    <property type="evidence" value="ECO:0007669"/>
    <property type="project" value="InterPro"/>
</dbReference>
<sequence length="142" mass="15238">MQKLTFTLILLLSIAASLAVNLISPVFPEPEITIGEGSGSSEDDTTPAPTTTERPDFLDCQGECPSEDPIKTSIYLAHLDCEKFCQCSNGRPIVLHCPAHLQFNTELDVCDWPDSANCTGIGGVLEQPIVPPVNSILVDIAN</sequence>
<proteinExistence type="predicted"/>
<feature type="region of interest" description="Disordered" evidence="6">
    <location>
        <begin position="32"/>
        <end position="59"/>
    </location>
</feature>
<comment type="caution">
    <text evidence="9">The sequence shown here is derived from an EMBL/GenBank/DDBJ whole genome shotgun (WGS) entry which is preliminary data.</text>
</comment>
<dbReference type="PANTHER" id="PTHR23301">
    <property type="entry name" value="CHITIN BINDING PERITROPHIN-A"/>
    <property type="match status" value="1"/>
</dbReference>
<dbReference type="InterPro" id="IPR002557">
    <property type="entry name" value="Chitin-bd_dom"/>
</dbReference>
<dbReference type="OrthoDB" id="6020543at2759"/>
<dbReference type="PROSITE" id="PS50940">
    <property type="entry name" value="CHIT_BIND_II"/>
    <property type="match status" value="1"/>
</dbReference>
<dbReference type="STRING" id="543379.A0A232FDR6"/>
<accession>A0A232FDR6</accession>
<dbReference type="PANTHER" id="PTHR23301:SF0">
    <property type="entry name" value="CHITIN-BINDING TYPE-2 DOMAIN-CONTAINING PROTEIN-RELATED"/>
    <property type="match status" value="1"/>
</dbReference>
<feature type="signal peptide" evidence="7">
    <location>
        <begin position="1"/>
        <end position="19"/>
    </location>
</feature>
<evidence type="ECO:0000256" key="1">
    <source>
        <dbReference type="ARBA" id="ARBA00022669"/>
    </source>
</evidence>
<keyword evidence="5" id="KW-0325">Glycoprotein</keyword>
<evidence type="ECO:0000256" key="7">
    <source>
        <dbReference type="SAM" id="SignalP"/>
    </source>
</evidence>
<dbReference type="GO" id="GO:0008061">
    <property type="term" value="F:chitin binding"/>
    <property type="evidence" value="ECO:0007669"/>
    <property type="project" value="UniProtKB-KW"/>
</dbReference>
<dbReference type="AlphaFoldDB" id="A0A232FDR6"/>
<keyword evidence="10" id="KW-1185">Reference proteome</keyword>
<evidence type="ECO:0000256" key="3">
    <source>
        <dbReference type="ARBA" id="ARBA00022737"/>
    </source>
</evidence>
<dbReference type="SUPFAM" id="SSF57625">
    <property type="entry name" value="Invertebrate chitin-binding proteins"/>
    <property type="match status" value="1"/>
</dbReference>
<protein>
    <recommendedName>
        <fullName evidence="8">Chitin-binding type-2 domain-containing protein</fullName>
    </recommendedName>
</protein>
<evidence type="ECO:0000259" key="8">
    <source>
        <dbReference type="PROSITE" id="PS50940"/>
    </source>
</evidence>
<evidence type="ECO:0000256" key="4">
    <source>
        <dbReference type="ARBA" id="ARBA00023157"/>
    </source>
</evidence>
<reference evidence="9 10" key="1">
    <citation type="journal article" date="2017" name="Curr. Biol.">
        <title>The Evolution of Venom by Co-option of Single-Copy Genes.</title>
        <authorList>
            <person name="Martinson E.O."/>
            <person name="Mrinalini"/>
            <person name="Kelkar Y.D."/>
            <person name="Chang C.H."/>
            <person name="Werren J.H."/>
        </authorList>
    </citation>
    <scope>NUCLEOTIDE SEQUENCE [LARGE SCALE GENOMIC DNA]</scope>
    <source>
        <strain evidence="9 10">Alberta</strain>
        <tissue evidence="9">Whole body</tissue>
    </source>
</reference>
<evidence type="ECO:0000256" key="5">
    <source>
        <dbReference type="ARBA" id="ARBA00023180"/>
    </source>
</evidence>
<keyword evidence="3" id="KW-0677">Repeat</keyword>
<organism evidence="9 10">
    <name type="scientific">Trichomalopsis sarcophagae</name>
    <dbReference type="NCBI Taxonomy" id="543379"/>
    <lineage>
        <taxon>Eukaryota</taxon>
        <taxon>Metazoa</taxon>
        <taxon>Ecdysozoa</taxon>
        <taxon>Arthropoda</taxon>
        <taxon>Hexapoda</taxon>
        <taxon>Insecta</taxon>
        <taxon>Pterygota</taxon>
        <taxon>Neoptera</taxon>
        <taxon>Endopterygota</taxon>
        <taxon>Hymenoptera</taxon>
        <taxon>Apocrita</taxon>
        <taxon>Proctotrupomorpha</taxon>
        <taxon>Chalcidoidea</taxon>
        <taxon>Pteromalidae</taxon>
        <taxon>Pteromalinae</taxon>
        <taxon>Trichomalopsis</taxon>
    </lineage>
</organism>
<evidence type="ECO:0000256" key="2">
    <source>
        <dbReference type="ARBA" id="ARBA00022729"/>
    </source>
</evidence>
<keyword evidence="1" id="KW-0147">Chitin-binding</keyword>